<feature type="domain" description="FMN-binding" evidence="7">
    <location>
        <begin position="115"/>
        <end position="204"/>
    </location>
</feature>
<dbReference type="EMBL" id="SGXF01000006">
    <property type="protein sequence ID" value="RZS93025.1"/>
    <property type="molecule type" value="Genomic_DNA"/>
</dbReference>
<keyword evidence="2 6" id="KW-0597">Phosphoprotein</keyword>
<gene>
    <name evidence="6" type="primary">rnfG</name>
    <name evidence="8" type="ORF">EV209_2771</name>
</gene>
<comment type="subcellular location">
    <subcellularLocation>
        <location evidence="6">Cell membrane</location>
        <topology evidence="6">Single-pass membrane protein</topology>
    </subcellularLocation>
</comment>
<evidence type="ECO:0000256" key="4">
    <source>
        <dbReference type="ARBA" id="ARBA00022643"/>
    </source>
</evidence>
<evidence type="ECO:0000259" key="7">
    <source>
        <dbReference type="SMART" id="SM00900"/>
    </source>
</evidence>
<keyword evidence="9" id="KW-1185">Reference proteome</keyword>
<comment type="caution">
    <text evidence="8">The sequence shown here is derived from an EMBL/GenBank/DDBJ whole genome shotgun (WGS) entry which is preliminary data.</text>
</comment>
<evidence type="ECO:0000256" key="3">
    <source>
        <dbReference type="ARBA" id="ARBA00022630"/>
    </source>
</evidence>
<keyword evidence="6" id="KW-1133">Transmembrane helix</keyword>
<keyword evidence="4 6" id="KW-0288">FMN</keyword>
<reference evidence="8 9" key="1">
    <citation type="submission" date="2019-02" db="EMBL/GenBank/DDBJ databases">
        <title>Genomic Encyclopedia of Type Strains, Phase IV (KMG-IV): sequencing the most valuable type-strain genomes for metagenomic binning, comparative biology and taxonomic classification.</title>
        <authorList>
            <person name="Goeker M."/>
        </authorList>
    </citation>
    <scope>NUCLEOTIDE SEQUENCE [LARGE SCALE GENOMIC DNA]</scope>
    <source>
        <strain evidence="8 9">DSM 29486</strain>
    </source>
</reference>
<dbReference type="GO" id="GO:0005886">
    <property type="term" value="C:plasma membrane"/>
    <property type="evidence" value="ECO:0007669"/>
    <property type="project" value="UniProtKB-SubCell"/>
</dbReference>
<keyword evidence="3 6" id="KW-0285">Flavoprotein</keyword>
<evidence type="ECO:0000256" key="1">
    <source>
        <dbReference type="ARBA" id="ARBA00022448"/>
    </source>
</evidence>
<keyword evidence="1 6" id="KW-0813">Transport</keyword>
<dbReference type="PANTHER" id="PTHR36118">
    <property type="entry name" value="ION-TRANSLOCATING OXIDOREDUCTASE COMPLEX SUBUNIT G"/>
    <property type="match status" value="1"/>
</dbReference>
<sequence>MAGKKGKSNILKNAMVLCAITLISGLLLGLVYQITLDPIEKQKAEASLKAYQKVFAAAVDFKETEELKAFAADSAGLFAAGGKDWEKISVTEAKQALDASGNQIGYVLTVLTKEGYGGNISVSIGVDGEGKVMGVQILTHSESPGLGANAVNSSFLNQYAGKGGQEISVVKNGQPGGAEIQAITGATITSKAVTRAVNAGVYFADAAKEAGK</sequence>
<proteinExistence type="inferred from homology"/>
<evidence type="ECO:0000313" key="9">
    <source>
        <dbReference type="Proteomes" id="UP000292927"/>
    </source>
</evidence>
<comment type="similarity">
    <text evidence="6">Belongs to the RnfG family.</text>
</comment>
<keyword evidence="6" id="KW-0812">Transmembrane</keyword>
<dbReference type="PIRSF" id="PIRSF006091">
    <property type="entry name" value="E_trnsport_RnfG"/>
    <property type="match status" value="1"/>
</dbReference>
<keyword evidence="6" id="KW-1003">Cell membrane</keyword>
<dbReference type="EC" id="7.-.-.-" evidence="6"/>
<dbReference type="GO" id="GO:0009055">
    <property type="term" value="F:electron transfer activity"/>
    <property type="evidence" value="ECO:0007669"/>
    <property type="project" value="InterPro"/>
</dbReference>
<dbReference type="SMART" id="SM00900">
    <property type="entry name" value="FMN_bind"/>
    <property type="match status" value="1"/>
</dbReference>
<dbReference type="InterPro" id="IPR007329">
    <property type="entry name" value="FMN-bd"/>
</dbReference>
<evidence type="ECO:0000256" key="2">
    <source>
        <dbReference type="ARBA" id="ARBA00022553"/>
    </source>
</evidence>
<comment type="subunit">
    <text evidence="6">The complex is composed of six subunits: RnfA, RnfB, RnfC, RnfD, RnfE and RnfG.</text>
</comment>
<dbReference type="NCBIfam" id="TIGR01947">
    <property type="entry name" value="rnfG"/>
    <property type="match status" value="1"/>
</dbReference>
<dbReference type="AlphaFoldDB" id="A0A4Q7P025"/>
<keyword evidence="6" id="KW-1278">Translocase</keyword>
<comment type="cofactor">
    <cofactor evidence="6">
        <name>FMN</name>
        <dbReference type="ChEBI" id="CHEBI:58210"/>
    </cofactor>
</comment>
<dbReference type="Pfam" id="PF04205">
    <property type="entry name" value="FMN_bind"/>
    <property type="match status" value="1"/>
</dbReference>
<feature type="modified residue" description="FMN phosphoryl threonine" evidence="6">
    <location>
        <position position="187"/>
    </location>
</feature>
<comment type="function">
    <text evidence="6">Part of a membrane-bound complex that couples electron transfer with translocation of ions across the membrane.</text>
</comment>
<keyword evidence="5 6" id="KW-0249">Electron transport</keyword>
<dbReference type="PANTHER" id="PTHR36118:SF1">
    <property type="entry name" value="ION-TRANSLOCATING OXIDOREDUCTASE COMPLEX SUBUNIT G"/>
    <property type="match status" value="1"/>
</dbReference>
<dbReference type="GO" id="GO:0022900">
    <property type="term" value="P:electron transport chain"/>
    <property type="evidence" value="ECO:0007669"/>
    <property type="project" value="UniProtKB-UniRule"/>
</dbReference>
<protein>
    <recommendedName>
        <fullName evidence="6">Ion-translocating oxidoreductase complex subunit G</fullName>
        <ecNumber evidence="6">7.-.-.-</ecNumber>
    </recommendedName>
    <alternativeName>
        <fullName evidence="6">Rnf electron transport complex subunit G</fullName>
    </alternativeName>
</protein>
<evidence type="ECO:0000256" key="6">
    <source>
        <dbReference type="HAMAP-Rule" id="MF_00479"/>
    </source>
</evidence>
<keyword evidence="6" id="KW-0472">Membrane</keyword>
<dbReference type="OrthoDB" id="9787579at2"/>
<organism evidence="8 9">
    <name type="scientific">Cuneatibacter caecimuris</name>
    <dbReference type="NCBI Taxonomy" id="1796618"/>
    <lineage>
        <taxon>Bacteria</taxon>
        <taxon>Bacillati</taxon>
        <taxon>Bacillota</taxon>
        <taxon>Clostridia</taxon>
        <taxon>Lachnospirales</taxon>
        <taxon>Lachnospiraceae</taxon>
        <taxon>Cuneatibacter</taxon>
    </lineage>
</organism>
<dbReference type="InterPro" id="IPR010209">
    <property type="entry name" value="Ion_transpt_RnfG/RsxG"/>
</dbReference>
<evidence type="ECO:0000256" key="5">
    <source>
        <dbReference type="ARBA" id="ARBA00022982"/>
    </source>
</evidence>
<dbReference type="HAMAP" id="MF_00479">
    <property type="entry name" value="RsxG_RnfG"/>
    <property type="match status" value="1"/>
</dbReference>
<accession>A0A4Q7P025</accession>
<dbReference type="GO" id="GO:0010181">
    <property type="term" value="F:FMN binding"/>
    <property type="evidence" value="ECO:0007669"/>
    <property type="project" value="InterPro"/>
</dbReference>
<name>A0A4Q7P025_9FIRM</name>
<dbReference type="RefSeq" id="WP_130436021.1">
    <property type="nucleotide sequence ID" value="NZ_SGXF01000006.1"/>
</dbReference>
<evidence type="ECO:0000313" key="8">
    <source>
        <dbReference type="EMBL" id="RZS93025.1"/>
    </source>
</evidence>
<dbReference type="Proteomes" id="UP000292927">
    <property type="component" value="Unassembled WGS sequence"/>
</dbReference>